<reference evidence="1 2" key="1">
    <citation type="submission" date="2015-01" db="EMBL/GenBank/DDBJ databases">
        <title>The Genome Sequence of Exophiala sideris CBS121828.</title>
        <authorList>
            <consortium name="The Broad Institute Genomics Platform"/>
            <person name="Cuomo C."/>
            <person name="de Hoog S."/>
            <person name="Gorbushina A."/>
            <person name="Stielow B."/>
            <person name="Teixiera M."/>
            <person name="Abouelleil A."/>
            <person name="Chapman S.B."/>
            <person name="Priest M."/>
            <person name="Young S.K."/>
            <person name="Wortman J."/>
            <person name="Nusbaum C."/>
            <person name="Birren B."/>
        </authorList>
    </citation>
    <scope>NUCLEOTIDE SEQUENCE [LARGE SCALE GENOMIC DNA]</scope>
    <source>
        <strain evidence="1 2">CBS 121828</strain>
    </source>
</reference>
<accession>A0A0D1XHX2</accession>
<sequence length="216" mass="24191">METPLMLRRSSSLSRFIALIGPPTLLNTAEGGLSTKFIAQEAEVAAVSALQTNVLQQLKWYTNDSRSSKAIHNYATAFQTYANSHPETTNTAKYPLTDEVRDRISDSAIPARVGKYTIMVTIGSDMTVEMMTGLKPWYKGGFESADLVIDIFNTLADLELGYGTTSSSFVRDMFEKHQLPFVDLYPWPPKKTEDLVQALKFLRDYLQKTIDTSTEN</sequence>
<evidence type="ECO:0000313" key="2">
    <source>
        <dbReference type="Proteomes" id="UP000053599"/>
    </source>
</evidence>
<dbReference type="HOGENOM" id="CLU_1277625_0_0_1"/>
<proteinExistence type="predicted"/>
<name>A0A0D1XHX2_9EURO</name>
<dbReference type="EMBL" id="KN846951">
    <property type="protein sequence ID" value="KIV87786.1"/>
    <property type="molecule type" value="Genomic_DNA"/>
</dbReference>
<gene>
    <name evidence="1" type="ORF">PV11_03308</name>
</gene>
<protein>
    <submittedName>
        <fullName evidence="1">Uncharacterized protein</fullName>
    </submittedName>
</protein>
<dbReference type="AlphaFoldDB" id="A0A0D1XHX2"/>
<dbReference type="STRING" id="1016849.A0A0D1XHX2"/>
<dbReference type="OrthoDB" id="2269179at2759"/>
<evidence type="ECO:0000313" key="1">
    <source>
        <dbReference type="EMBL" id="KIV87786.1"/>
    </source>
</evidence>
<organism evidence="1 2">
    <name type="scientific">Exophiala sideris</name>
    <dbReference type="NCBI Taxonomy" id="1016849"/>
    <lineage>
        <taxon>Eukaryota</taxon>
        <taxon>Fungi</taxon>
        <taxon>Dikarya</taxon>
        <taxon>Ascomycota</taxon>
        <taxon>Pezizomycotina</taxon>
        <taxon>Eurotiomycetes</taxon>
        <taxon>Chaetothyriomycetidae</taxon>
        <taxon>Chaetothyriales</taxon>
        <taxon>Herpotrichiellaceae</taxon>
        <taxon>Exophiala</taxon>
    </lineage>
</organism>
<dbReference type="Proteomes" id="UP000053599">
    <property type="component" value="Unassembled WGS sequence"/>
</dbReference>